<name>A0A225VVF0_9STRA</name>
<dbReference type="PANTHER" id="PTHR37784:SF4">
    <property type="entry name" value="TRANSCRIPTION FACTOR-LIKE PROTEIN EUC1"/>
    <property type="match status" value="1"/>
</dbReference>
<keyword evidence="3" id="KW-1185">Reference proteome</keyword>
<dbReference type="PANTHER" id="PTHR37784">
    <property type="entry name" value="PROTEIN MSN1"/>
    <property type="match status" value="1"/>
</dbReference>
<dbReference type="Proteomes" id="UP000198211">
    <property type="component" value="Unassembled WGS sequence"/>
</dbReference>
<dbReference type="GO" id="GO:0000981">
    <property type="term" value="F:DNA-binding transcription factor activity, RNA polymerase II-specific"/>
    <property type="evidence" value="ECO:0007669"/>
    <property type="project" value="TreeGrafter"/>
</dbReference>
<dbReference type="GO" id="GO:0000978">
    <property type="term" value="F:RNA polymerase II cis-regulatory region sequence-specific DNA binding"/>
    <property type="evidence" value="ECO:0007669"/>
    <property type="project" value="TreeGrafter"/>
</dbReference>
<proteinExistence type="predicted"/>
<dbReference type="OrthoDB" id="2018329at2759"/>
<comment type="caution">
    <text evidence="2">The sequence shown here is derived from an EMBL/GenBank/DDBJ whole genome shotgun (WGS) entry which is preliminary data.</text>
</comment>
<accession>A0A225VVF0</accession>
<evidence type="ECO:0000259" key="1">
    <source>
        <dbReference type="Pfam" id="PF12550"/>
    </source>
</evidence>
<dbReference type="EMBL" id="NBNE01003026">
    <property type="protein sequence ID" value="OWZ08777.1"/>
    <property type="molecule type" value="Genomic_DNA"/>
</dbReference>
<dbReference type="AlphaFoldDB" id="A0A225VVF0"/>
<feature type="domain" description="Transcription activator GCR1-like" evidence="1">
    <location>
        <begin position="2"/>
        <end position="81"/>
    </location>
</feature>
<gene>
    <name evidence="2" type="ORF">PHMEG_00018629</name>
</gene>
<sequence length="107" mass="12868">MYKIVRVLKTVHHVWQEWAIGIHRCPAVRALETQHGSNWRNTATEKRYYFRRKLIIDRVLAIVQQENVSHQLVVCVLETHRTQEHLTIYALSDSLHKDQLVKHNWDY</sequence>
<dbReference type="GO" id="GO:0060963">
    <property type="term" value="P:positive regulation of ribosomal protein gene transcription by RNA polymerase II"/>
    <property type="evidence" value="ECO:0007669"/>
    <property type="project" value="TreeGrafter"/>
</dbReference>
<organism evidence="2 3">
    <name type="scientific">Phytophthora megakarya</name>
    <dbReference type="NCBI Taxonomy" id="4795"/>
    <lineage>
        <taxon>Eukaryota</taxon>
        <taxon>Sar</taxon>
        <taxon>Stramenopiles</taxon>
        <taxon>Oomycota</taxon>
        <taxon>Peronosporomycetes</taxon>
        <taxon>Peronosporales</taxon>
        <taxon>Peronosporaceae</taxon>
        <taxon>Phytophthora</taxon>
    </lineage>
</organism>
<evidence type="ECO:0000313" key="2">
    <source>
        <dbReference type="EMBL" id="OWZ08777.1"/>
    </source>
</evidence>
<reference evidence="3" key="1">
    <citation type="submission" date="2017-03" db="EMBL/GenBank/DDBJ databases">
        <title>Phytopthora megakarya and P. palmivora, two closely related causual agents of cacao black pod achieved similar genome size and gene model numbers by different mechanisms.</title>
        <authorList>
            <person name="Ali S."/>
            <person name="Shao J."/>
            <person name="Larry D.J."/>
            <person name="Kronmiller B."/>
            <person name="Shen D."/>
            <person name="Strem M.D."/>
            <person name="Melnick R.L."/>
            <person name="Guiltinan M.J."/>
            <person name="Tyler B.M."/>
            <person name="Meinhardt L.W."/>
            <person name="Bailey B.A."/>
        </authorList>
    </citation>
    <scope>NUCLEOTIDE SEQUENCE [LARGE SCALE GENOMIC DNA]</scope>
    <source>
        <strain evidence="3">zdho120</strain>
    </source>
</reference>
<evidence type="ECO:0000313" key="3">
    <source>
        <dbReference type="Proteomes" id="UP000198211"/>
    </source>
</evidence>
<protein>
    <submittedName>
        <fullName evidence="2">RNA polymerase</fullName>
    </submittedName>
</protein>
<dbReference type="Pfam" id="PF12550">
    <property type="entry name" value="GCR1_C"/>
    <property type="match status" value="1"/>
</dbReference>
<dbReference type="InterPro" id="IPR022210">
    <property type="entry name" value="TF_GCR1-like"/>
</dbReference>
<dbReference type="InterPro" id="IPR052146">
    <property type="entry name" value="HOT1"/>
</dbReference>